<organism evidence="2 3">
    <name type="scientific">Araneus ventricosus</name>
    <name type="common">Orbweaver spider</name>
    <name type="synonym">Epeira ventricosa</name>
    <dbReference type="NCBI Taxonomy" id="182803"/>
    <lineage>
        <taxon>Eukaryota</taxon>
        <taxon>Metazoa</taxon>
        <taxon>Ecdysozoa</taxon>
        <taxon>Arthropoda</taxon>
        <taxon>Chelicerata</taxon>
        <taxon>Arachnida</taxon>
        <taxon>Araneae</taxon>
        <taxon>Araneomorphae</taxon>
        <taxon>Entelegynae</taxon>
        <taxon>Araneoidea</taxon>
        <taxon>Araneidae</taxon>
        <taxon>Araneus</taxon>
    </lineage>
</organism>
<dbReference type="InterPro" id="IPR002156">
    <property type="entry name" value="RNaseH_domain"/>
</dbReference>
<dbReference type="SUPFAM" id="SSF53098">
    <property type="entry name" value="Ribonuclease H-like"/>
    <property type="match status" value="1"/>
</dbReference>
<reference evidence="2 3" key="1">
    <citation type="journal article" date="2019" name="Sci. Rep.">
        <title>Orb-weaving spider Araneus ventricosus genome elucidates the spidroin gene catalogue.</title>
        <authorList>
            <person name="Kono N."/>
            <person name="Nakamura H."/>
            <person name="Ohtoshi R."/>
            <person name="Moran D.A.P."/>
            <person name="Shinohara A."/>
            <person name="Yoshida Y."/>
            <person name="Fujiwara M."/>
            <person name="Mori M."/>
            <person name="Tomita M."/>
            <person name="Arakawa K."/>
        </authorList>
    </citation>
    <scope>NUCLEOTIDE SEQUENCE [LARGE SCALE GENOMIC DNA]</scope>
</reference>
<protein>
    <recommendedName>
        <fullName evidence="1">RNase H type-1 domain-containing protein</fullName>
    </recommendedName>
</protein>
<feature type="domain" description="RNase H type-1" evidence="1">
    <location>
        <begin position="1"/>
        <end position="61"/>
    </location>
</feature>
<evidence type="ECO:0000313" key="2">
    <source>
        <dbReference type="EMBL" id="GBL75676.1"/>
    </source>
</evidence>
<dbReference type="OrthoDB" id="6470775at2759"/>
<dbReference type="GO" id="GO:0003676">
    <property type="term" value="F:nucleic acid binding"/>
    <property type="evidence" value="ECO:0007669"/>
    <property type="project" value="InterPro"/>
</dbReference>
<dbReference type="InterPro" id="IPR012337">
    <property type="entry name" value="RNaseH-like_sf"/>
</dbReference>
<dbReference type="GO" id="GO:0004523">
    <property type="term" value="F:RNA-DNA hybrid ribonuclease activity"/>
    <property type="evidence" value="ECO:0007669"/>
    <property type="project" value="InterPro"/>
</dbReference>
<name>A0A4Y2A8W3_ARAVE</name>
<dbReference type="Gene3D" id="3.30.420.10">
    <property type="entry name" value="Ribonuclease H-like superfamily/Ribonuclease H"/>
    <property type="match status" value="1"/>
</dbReference>
<dbReference type="AlphaFoldDB" id="A0A4Y2A8W3"/>
<sequence>MVQKFGGGTSSGFVLVICPRLNITSVRNRTQNRNILVRWIKAHAGYHGNEEADTLAKKAITEDVVMKALNPRCELKQHLQELFLKKWQNLSDNRNTGRSVHKVLKTVKLKPVFWTLEEILSVTGHGPFPSFLNRFHLSDSDSCACGEVGDPIHYVASCPLTLCGHIRKHSTSLESLWYQRVLENPN</sequence>
<dbReference type="InterPro" id="IPR036397">
    <property type="entry name" value="RNaseH_sf"/>
</dbReference>
<comment type="caution">
    <text evidence="2">The sequence shown here is derived from an EMBL/GenBank/DDBJ whole genome shotgun (WGS) entry which is preliminary data.</text>
</comment>
<accession>A0A4Y2A8W3</accession>
<dbReference type="PROSITE" id="PS50879">
    <property type="entry name" value="RNASE_H_1"/>
    <property type="match status" value="1"/>
</dbReference>
<gene>
    <name evidence="2" type="ORF">AVEN_154987_1</name>
</gene>
<dbReference type="Pfam" id="PF00075">
    <property type="entry name" value="RNase_H"/>
    <property type="match status" value="1"/>
</dbReference>
<keyword evidence="3" id="KW-1185">Reference proteome</keyword>
<dbReference type="EMBL" id="BGPR01000008">
    <property type="protein sequence ID" value="GBL75676.1"/>
    <property type="molecule type" value="Genomic_DNA"/>
</dbReference>
<dbReference type="Proteomes" id="UP000499080">
    <property type="component" value="Unassembled WGS sequence"/>
</dbReference>
<evidence type="ECO:0000259" key="1">
    <source>
        <dbReference type="PROSITE" id="PS50879"/>
    </source>
</evidence>
<proteinExistence type="predicted"/>
<evidence type="ECO:0000313" key="3">
    <source>
        <dbReference type="Proteomes" id="UP000499080"/>
    </source>
</evidence>